<protein>
    <recommendedName>
        <fullName evidence="15">Pyruvate kinase</fullName>
        <ecNumber evidence="15">2.7.1.40</ecNumber>
    </recommendedName>
</protein>
<dbReference type="NCBIfam" id="TIGR01064">
    <property type="entry name" value="pyruv_kin"/>
    <property type="match status" value="1"/>
</dbReference>
<evidence type="ECO:0000259" key="17">
    <source>
        <dbReference type="Pfam" id="PF02887"/>
    </source>
</evidence>
<dbReference type="AlphaFoldDB" id="A0AAW2H643"/>
<keyword evidence="8 15" id="KW-0418">Kinase</keyword>
<comment type="pathway">
    <text evidence="3 15">Carbohydrate degradation; glycolysis; pyruvate from D-glyceraldehyde 3-phosphate: step 5/5.</text>
</comment>
<organism evidence="18">
    <name type="scientific">Menopon gallinae</name>
    <name type="common">poultry shaft louse</name>
    <dbReference type="NCBI Taxonomy" id="328185"/>
    <lineage>
        <taxon>Eukaryota</taxon>
        <taxon>Metazoa</taxon>
        <taxon>Ecdysozoa</taxon>
        <taxon>Arthropoda</taxon>
        <taxon>Hexapoda</taxon>
        <taxon>Insecta</taxon>
        <taxon>Pterygota</taxon>
        <taxon>Neoptera</taxon>
        <taxon>Paraneoptera</taxon>
        <taxon>Psocodea</taxon>
        <taxon>Troctomorpha</taxon>
        <taxon>Phthiraptera</taxon>
        <taxon>Amblycera</taxon>
        <taxon>Menoponidae</taxon>
        <taxon>Menopon</taxon>
    </lineage>
</organism>
<dbReference type="InterPro" id="IPR015813">
    <property type="entry name" value="Pyrv/PenolPyrv_kinase-like_dom"/>
</dbReference>
<evidence type="ECO:0000313" key="18">
    <source>
        <dbReference type="EMBL" id="KAL0263775.1"/>
    </source>
</evidence>
<dbReference type="SUPFAM" id="SSF50800">
    <property type="entry name" value="PK beta-barrel domain-like"/>
    <property type="match status" value="1"/>
</dbReference>
<dbReference type="SUPFAM" id="SSF51621">
    <property type="entry name" value="Phosphoenolpyruvate/pyruvate domain"/>
    <property type="match status" value="1"/>
</dbReference>
<reference evidence="18" key="1">
    <citation type="journal article" date="2024" name="Gigascience">
        <title>Chromosome-level genome of the poultry shaft louse Menopon gallinae provides insight into the host-switching and adaptive evolution of parasitic lice.</title>
        <authorList>
            <person name="Xu Y."/>
            <person name="Ma L."/>
            <person name="Liu S."/>
            <person name="Liang Y."/>
            <person name="Liu Q."/>
            <person name="He Z."/>
            <person name="Tian L."/>
            <person name="Duan Y."/>
            <person name="Cai W."/>
            <person name="Li H."/>
            <person name="Song F."/>
        </authorList>
    </citation>
    <scope>NUCLEOTIDE SEQUENCE</scope>
    <source>
        <strain evidence="18">Cailab_2023a</strain>
    </source>
</reference>
<keyword evidence="10 15" id="KW-0460">Magnesium</keyword>
<dbReference type="EMBL" id="JARGDH010000093">
    <property type="protein sequence ID" value="KAL0263775.1"/>
    <property type="molecule type" value="Genomic_DNA"/>
</dbReference>
<dbReference type="Pfam" id="PF02887">
    <property type="entry name" value="PK_C"/>
    <property type="match status" value="1"/>
</dbReference>
<evidence type="ECO:0000256" key="10">
    <source>
        <dbReference type="ARBA" id="ARBA00022842"/>
    </source>
</evidence>
<dbReference type="FunFam" id="3.20.20.60:FF:000025">
    <property type="entry name" value="Pyruvate kinase"/>
    <property type="match status" value="1"/>
</dbReference>
<name>A0AAW2H643_9NEOP</name>
<dbReference type="FunFam" id="2.40.33.10:FF:000001">
    <property type="entry name" value="Pyruvate kinase"/>
    <property type="match status" value="1"/>
</dbReference>
<dbReference type="SUPFAM" id="SSF52935">
    <property type="entry name" value="PK C-terminal domain-like"/>
    <property type="match status" value="1"/>
</dbReference>
<gene>
    <name evidence="18" type="ORF">PYX00_011073</name>
</gene>
<evidence type="ECO:0000256" key="3">
    <source>
        <dbReference type="ARBA" id="ARBA00004997"/>
    </source>
</evidence>
<comment type="similarity">
    <text evidence="4 15">Belongs to the pyruvate kinase family.</text>
</comment>
<dbReference type="PROSITE" id="PS00110">
    <property type="entry name" value="PYRUVATE_KINASE"/>
    <property type="match status" value="1"/>
</dbReference>
<dbReference type="InterPro" id="IPR015806">
    <property type="entry name" value="Pyrv_Knase_insert_dom_sf"/>
</dbReference>
<dbReference type="EC" id="2.7.1.40" evidence="15"/>
<evidence type="ECO:0000259" key="16">
    <source>
        <dbReference type="Pfam" id="PF00224"/>
    </source>
</evidence>
<comment type="function">
    <text evidence="14">Pyruvate kinase that catalyzes the conversion of phosphoenolpyruvate to pyruvate with the synthesis of ATP, and which plays a key role in glycolysis.</text>
</comment>
<comment type="cofactor">
    <cofactor evidence="1">
        <name>Mg(2+)</name>
        <dbReference type="ChEBI" id="CHEBI:18420"/>
    </cofactor>
</comment>
<dbReference type="GO" id="GO:0000287">
    <property type="term" value="F:magnesium ion binding"/>
    <property type="evidence" value="ECO:0007669"/>
    <property type="project" value="InterPro"/>
</dbReference>
<feature type="domain" description="Pyruvate kinase barrel" evidence="16">
    <location>
        <begin position="3"/>
        <end position="320"/>
    </location>
</feature>
<dbReference type="GO" id="GO:0004743">
    <property type="term" value="F:pyruvate kinase activity"/>
    <property type="evidence" value="ECO:0007669"/>
    <property type="project" value="UniProtKB-EC"/>
</dbReference>
<keyword evidence="11 15" id="KW-0324">Glycolysis</keyword>
<dbReference type="GO" id="GO:0030955">
    <property type="term" value="F:potassium ion binding"/>
    <property type="evidence" value="ECO:0007669"/>
    <property type="project" value="InterPro"/>
</dbReference>
<keyword evidence="6" id="KW-0479">Metal-binding</keyword>
<evidence type="ECO:0000256" key="9">
    <source>
        <dbReference type="ARBA" id="ARBA00022840"/>
    </source>
</evidence>
<feature type="domain" description="Pyruvate kinase C-terminal" evidence="17">
    <location>
        <begin position="355"/>
        <end position="468"/>
    </location>
</feature>
<evidence type="ECO:0000256" key="1">
    <source>
        <dbReference type="ARBA" id="ARBA00001946"/>
    </source>
</evidence>
<dbReference type="Gene3D" id="3.20.20.60">
    <property type="entry name" value="Phosphoenolpyruvate-binding domains"/>
    <property type="match status" value="1"/>
</dbReference>
<evidence type="ECO:0000256" key="14">
    <source>
        <dbReference type="ARBA" id="ARBA00058419"/>
    </source>
</evidence>
<dbReference type="Gene3D" id="2.40.33.10">
    <property type="entry name" value="PK beta-barrel domain-like"/>
    <property type="match status" value="1"/>
</dbReference>
<dbReference type="InterPro" id="IPR036918">
    <property type="entry name" value="Pyrv_Knase_C_sf"/>
</dbReference>
<keyword evidence="9" id="KW-0067">ATP-binding</keyword>
<dbReference type="InterPro" id="IPR040442">
    <property type="entry name" value="Pyrv_kinase-like_dom_sf"/>
</dbReference>
<evidence type="ECO:0000256" key="2">
    <source>
        <dbReference type="ARBA" id="ARBA00001958"/>
    </source>
</evidence>
<evidence type="ECO:0000256" key="15">
    <source>
        <dbReference type="RuleBase" id="RU000504"/>
    </source>
</evidence>
<accession>A0AAW2H643</accession>
<comment type="cofactor">
    <cofactor evidence="2">
        <name>K(+)</name>
        <dbReference type="ChEBI" id="CHEBI:29103"/>
    </cofactor>
</comment>
<keyword evidence="12" id="KW-0670">Pyruvate</keyword>
<dbReference type="GO" id="GO:0005524">
    <property type="term" value="F:ATP binding"/>
    <property type="evidence" value="ECO:0007669"/>
    <property type="project" value="UniProtKB-KW"/>
</dbReference>
<dbReference type="GO" id="GO:0016301">
    <property type="term" value="F:kinase activity"/>
    <property type="evidence" value="ECO:0007669"/>
    <property type="project" value="UniProtKB-KW"/>
</dbReference>
<comment type="caution">
    <text evidence="18">The sequence shown here is derived from an EMBL/GenBank/DDBJ whole genome shotgun (WGS) entry which is preliminary data.</text>
</comment>
<dbReference type="PRINTS" id="PR01050">
    <property type="entry name" value="PYRUVTKNASE"/>
</dbReference>
<dbReference type="NCBIfam" id="NF004978">
    <property type="entry name" value="PRK06354.1"/>
    <property type="match status" value="1"/>
</dbReference>
<evidence type="ECO:0000256" key="13">
    <source>
        <dbReference type="ARBA" id="ARBA00048967"/>
    </source>
</evidence>
<dbReference type="PANTHER" id="PTHR11817">
    <property type="entry name" value="PYRUVATE KINASE"/>
    <property type="match status" value="1"/>
</dbReference>
<comment type="catalytic activity">
    <reaction evidence="13">
        <text>pyruvate + ATP = phosphoenolpyruvate + ADP + H(+)</text>
        <dbReference type="Rhea" id="RHEA:18157"/>
        <dbReference type="ChEBI" id="CHEBI:15361"/>
        <dbReference type="ChEBI" id="CHEBI:15378"/>
        <dbReference type="ChEBI" id="CHEBI:30616"/>
        <dbReference type="ChEBI" id="CHEBI:58702"/>
        <dbReference type="ChEBI" id="CHEBI:456216"/>
        <dbReference type="EC" id="2.7.1.40"/>
    </reaction>
    <physiologicalReaction direction="right-to-left" evidence="13">
        <dbReference type="Rhea" id="RHEA:18159"/>
    </physiologicalReaction>
</comment>
<dbReference type="InterPro" id="IPR015793">
    <property type="entry name" value="Pyrv_Knase_brl"/>
</dbReference>
<evidence type="ECO:0000256" key="11">
    <source>
        <dbReference type="ARBA" id="ARBA00023152"/>
    </source>
</evidence>
<evidence type="ECO:0000256" key="5">
    <source>
        <dbReference type="ARBA" id="ARBA00022679"/>
    </source>
</evidence>
<dbReference type="InterPro" id="IPR001697">
    <property type="entry name" value="Pyr_Knase"/>
</dbReference>
<evidence type="ECO:0000256" key="8">
    <source>
        <dbReference type="ARBA" id="ARBA00022777"/>
    </source>
</evidence>
<dbReference type="NCBIfam" id="NF004491">
    <property type="entry name" value="PRK05826.1"/>
    <property type="match status" value="1"/>
</dbReference>
<proteinExistence type="inferred from homology"/>
<evidence type="ECO:0000256" key="4">
    <source>
        <dbReference type="ARBA" id="ARBA00008663"/>
    </source>
</evidence>
<dbReference type="Gene3D" id="3.40.1380.20">
    <property type="entry name" value="Pyruvate kinase, C-terminal domain"/>
    <property type="match status" value="1"/>
</dbReference>
<dbReference type="InterPro" id="IPR018209">
    <property type="entry name" value="Pyrv_Knase_AS"/>
</dbReference>
<keyword evidence="5 15" id="KW-0808">Transferase</keyword>
<keyword evidence="7" id="KW-0547">Nucleotide-binding</keyword>
<evidence type="ECO:0000256" key="6">
    <source>
        <dbReference type="ARBA" id="ARBA00022723"/>
    </source>
</evidence>
<evidence type="ECO:0000256" key="12">
    <source>
        <dbReference type="ARBA" id="ARBA00023317"/>
    </source>
</evidence>
<evidence type="ECO:0000256" key="7">
    <source>
        <dbReference type="ARBA" id="ARBA00022741"/>
    </source>
</evidence>
<sequence length="470" mass="52268">MNRRVKIVATIGPATRSLEKLENLFLAGANVFRLNFSHSTYEEHEQSFYNIKKLESKYELPIAVIGDLQGPKLRVGKFKNDKTILETGQKFRLDLSNVPGDNTRVELPHPQIFEALQKGSILLVDDGKIKLKVESFGKDFADTLVMVGGEISNSKGVNYPSGILKLSPLTSKDLKDLDFALSLGVDYIGLSFIQLPENLIQAKEIIKNRAKIISKIEKPSAVEHIKDIIYHSDAIMVARGDLGVEIPTEDVPIVQKRIIKLCRQMGKPVIVATQMLDSMINNPTPTRAEASDVANAVYDGADAVMLSGETTIGKYPNEAVKVMDHIIEKVENDNNYWERLENDYPQFKFPFNVSEATSVSVGYISEIVNAKYIVAFTTHGTTVNRVCRERTKSMCIGITSSEKLYYQMSLNWGVRPLLVDPIKTFSEVVNLGREWLVKNDLVKKGDIVIIVAGSPVGVAGITNTIRVIEI</sequence>
<dbReference type="InterPro" id="IPR015795">
    <property type="entry name" value="Pyrv_Knase_C"/>
</dbReference>
<dbReference type="Pfam" id="PF00224">
    <property type="entry name" value="PK"/>
    <property type="match status" value="1"/>
</dbReference>
<dbReference type="InterPro" id="IPR011037">
    <property type="entry name" value="Pyrv_Knase-like_insert_dom_sf"/>
</dbReference>